<evidence type="ECO:0000313" key="7">
    <source>
        <dbReference type="EMBL" id="VYU32363.1"/>
    </source>
</evidence>
<dbReference type="PANTHER" id="PTHR42749:SF1">
    <property type="entry name" value="CELL SHAPE-DETERMINING PROTEIN MREB"/>
    <property type="match status" value="1"/>
</dbReference>
<evidence type="ECO:0000256" key="6">
    <source>
        <dbReference type="HAMAP-Rule" id="MF_02207"/>
    </source>
</evidence>
<evidence type="ECO:0000256" key="2">
    <source>
        <dbReference type="ARBA" id="ARBA00022741"/>
    </source>
</evidence>
<dbReference type="NCBIfam" id="NF010539">
    <property type="entry name" value="PRK13927.1"/>
    <property type="match status" value="1"/>
</dbReference>
<sequence>MGFFSFTQEIAMDLGTANTIITSDGKIVVDEPSVVALDRRTDKMIAVGEKAKLMYEKTHDNIRTVRPLREGVIADFYACEQLMRGLIKMVHTGSRLFSPSLRMVIGVPSGSTEVELRAVRDSAEHAGGRDVYLIYEPMAAAIGIGIDVEAPQGNMIVDIGGGSTEIAVISLGGIVSNNSIRIAGDDLTADIQEYMSRQHNVRVSERMAERIKIHVGAALTELGEDAPEDYIVYGPNRITALPMEVPVCYQEVAHCMEKSIARIETAVLSALENTPPELYADIVHNGIYLTGGGALLRGLDKRLTDKINIPFHIAEDPLHSVAKGTGIALKNVNNFSFLM</sequence>
<dbReference type="AlphaFoldDB" id="A0A6N3E1Z0"/>
<dbReference type="GO" id="GO:0005737">
    <property type="term" value="C:cytoplasm"/>
    <property type="evidence" value="ECO:0007669"/>
    <property type="project" value="UniProtKB-SubCell"/>
</dbReference>
<dbReference type="NCBIfam" id="TIGR00904">
    <property type="entry name" value="mreB"/>
    <property type="match status" value="1"/>
</dbReference>
<dbReference type="Pfam" id="PF06723">
    <property type="entry name" value="MreB_Mbl"/>
    <property type="match status" value="1"/>
</dbReference>
<dbReference type="InterPro" id="IPR056546">
    <property type="entry name" value="MreB_MamK-like"/>
</dbReference>
<evidence type="ECO:0000256" key="1">
    <source>
        <dbReference type="ARBA" id="ARBA00022490"/>
    </source>
</evidence>
<dbReference type="RefSeq" id="WP_008621308.1">
    <property type="nucleotide sequence ID" value="NZ_AP025941.1"/>
</dbReference>
<feature type="binding site" evidence="6">
    <location>
        <begin position="16"/>
        <end position="18"/>
    </location>
    <ligand>
        <name>ATP</name>
        <dbReference type="ChEBI" id="CHEBI:30616"/>
    </ligand>
</feature>
<reference evidence="7" key="1">
    <citation type="submission" date="2019-11" db="EMBL/GenBank/DDBJ databases">
        <authorList>
            <person name="Feng L."/>
        </authorList>
    </citation>
    <scope>NUCLEOTIDE SEQUENCE</scope>
    <source>
        <strain evidence="7">PclaraLFYP37</strain>
    </source>
</reference>
<keyword evidence="4 6" id="KW-0133">Cell shape</keyword>
<dbReference type="PANTHER" id="PTHR42749">
    <property type="entry name" value="CELL SHAPE-DETERMINING PROTEIN MREB"/>
    <property type="match status" value="1"/>
</dbReference>
<keyword evidence="3 6" id="KW-0067">ATP-binding</keyword>
<proteinExistence type="inferred from homology"/>
<dbReference type="GO" id="GO:0008360">
    <property type="term" value="P:regulation of cell shape"/>
    <property type="evidence" value="ECO:0007669"/>
    <property type="project" value="UniProtKB-UniRule"/>
</dbReference>
<keyword evidence="2 6" id="KW-0547">Nucleotide-binding</keyword>
<dbReference type="SUPFAM" id="SSF53067">
    <property type="entry name" value="Actin-like ATPase domain"/>
    <property type="match status" value="2"/>
</dbReference>
<protein>
    <recommendedName>
        <fullName evidence="6">Cell shape-determining protein MreB</fullName>
    </recommendedName>
</protein>
<dbReference type="PRINTS" id="PR01652">
    <property type="entry name" value="SHAPEPROTEIN"/>
</dbReference>
<dbReference type="InterPro" id="IPR004753">
    <property type="entry name" value="MreB"/>
</dbReference>
<dbReference type="CDD" id="cd10225">
    <property type="entry name" value="ASKHA_NBD_MreB-like"/>
    <property type="match status" value="1"/>
</dbReference>
<feature type="binding site" evidence="6">
    <location>
        <begin position="161"/>
        <end position="163"/>
    </location>
    <ligand>
        <name>ATP</name>
        <dbReference type="ChEBI" id="CHEBI:30616"/>
    </ligand>
</feature>
<feature type="binding site" evidence="6">
    <location>
        <begin position="292"/>
        <end position="295"/>
    </location>
    <ligand>
        <name>ATP</name>
        <dbReference type="ChEBI" id="CHEBI:30616"/>
    </ligand>
</feature>
<comment type="function">
    <text evidence="6">Forms membrane-associated dynamic filaments that are essential for cell shape determination. Acts by regulating cell wall synthesis and cell elongation, and thus cell shape. A feedback loop between cell geometry and MreB localization may maintain elongated cell shape by targeting cell wall growth to regions of negative cell wall curvature.</text>
</comment>
<dbReference type="EMBL" id="CACRUT010000015">
    <property type="protein sequence ID" value="VYU32363.1"/>
    <property type="molecule type" value="Genomic_DNA"/>
</dbReference>
<comment type="subunit">
    <text evidence="6">Forms polymers.</text>
</comment>
<dbReference type="InterPro" id="IPR043129">
    <property type="entry name" value="ATPase_NBD"/>
</dbReference>
<dbReference type="Gene3D" id="3.30.420.40">
    <property type="match status" value="3"/>
</dbReference>
<evidence type="ECO:0000256" key="3">
    <source>
        <dbReference type="ARBA" id="ARBA00022840"/>
    </source>
</evidence>
<evidence type="ECO:0000256" key="5">
    <source>
        <dbReference type="ARBA" id="ARBA00023458"/>
    </source>
</evidence>
<feature type="binding site" evidence="6">
    <location>
        <begin position="209"/>
        <end position="212"/>
    </location>
    <ligand>
        <name>ATP</name>
        <dbReference type="ChEBI" id="CHEBI:30616"/>
    </ligand>
</feature>
<dbReference type="GO" id="GO:0005524">
    <property type="term" value="F:ATP binding"/>
    <property type="evidence" value="ECO:0007669"/>
    <property type="project" value="UniProtKB-KW"/>
</dbReference>
<organism evidence="7">
    <name type="scientific">Paraprevotella clara</name>
    <dbReference type="NCBI Taxonomy" id="454154"/>
    <lineage>
        <taxon>Bacteria</taxon>
        <taxon>Pseudomonadati</taxon>
        <taxon>Bacteroidota</taxon>
        <taxon>Bacteroidia</taxon>
        <taxon>Bacteroidales</taxon>
        <taxon>Prevotellaceae</taxon>
        <taxon>Paraprevotella</taxon>
    </lineage>
</organism>
<comment type="similarity">
    <text evidence="5 6">Belongs to the FtsA/MreB family.</text>
</comment>
<comment type="subcellular location">
    <subcellularLocation>
        <location evidence="6">Cytoplasm</location>
    </subcellularLocation>
    <text evidence="6">Membrane-associated.</text>
</comment>
<dbReference type="HAMAP" id="MF_02207">
    <property type="entry name" value="MreB"/>
    <property type="match status" value="1"/>
</dbReference>
<dbReference type="GeneID" id="93558027"/>
<accession>A0A6N3E1Z0</accession>
<evidence type="ECO:0000256" key="4">
    <source>
        <dbReference type="ARBA" id="ARBA00022960"/>
    </source>
</evidence>
<name>A0A6N3E1Z0_9BACT</name>
<keyword evidence="1 6" id="KW-0963">Cytoplasm</keyword>
<gene>
    <name evidence="6 7" type="primary">mreB</name>
    <name evidence="7" type="ORF">PCLFYP37_02514</name>
</gene>
<dbReference type="GO" id="GO:0000902">
    <property type="term" value="P:cell morphogenesis"/>
    <property type="evidence" value="ECO:0007669"/>
    <property type="project" value="InterPro"/>
</dbReference>